<dbReference type="Pfam" id="PF17871">
    <property type="entry name" value="AAA_lid_9"/>
    <property type="match status" value="1"/>
</dbReference>
<sequence length="913" mass="102949">MPPLNRFTTKSKDAIKKAHELAIERGVNHVSSLHLLAALLLQEESMVNSILDKLEIDTMLLTDSILELIELPETRSTLSPSYQIYLNPDLAQVIEQSAKLAESMKDDFVSTEHLFIAILEVTSEARETLARFRIHKDSVMKVVEELRSQNITDVTEPKKFKTLLKFTRNLTKLAKEDKLDPVIGRDNEITRIMQILSRRTKNNPILIGEAGTGKTAVVEGLAQMIVKNNVPESLKDKELVSLDLGLLVAGTKYRGEFEERLKSIMKEIERSDGKVILFIDEIHTIVGAGGAEGTMDASNMLKPALSRGELRAIGATTLREYQKHIEKDPALARRFQPVYIDEPSVEDAIAILRGLKEKYELFHGVRITDDAIVSAVNLSARYITNRFLPDKAVDLIDEASSSLKIMLENKPPVLEDAHRKIMRLEIEKEALKKEIVSLGGETHKEEKEKAKEKIHEIKDRLKEVDKEIGNLHEKTKELELKWQNEKNIVVEIRAIKKDLESLRLEAENAEMKSDLSSAAEIRYGKIPTLKKELETKLLRLKKLQKSRRILKEEITAEDIAEVVARWTGIPLTKMLEEEREKLEKMELELEKRVVGQKEAIGRVSDVIRRSRAGIGDPNRPIGSFIFLGPTGVGKTELTKALGQFMFNDDKAVIRVDMSEYMERHSVSKLIGSPPGYVGYDEAGQLTESVRHRPYAVILFDEIEKAHPEVFNMLLSVIDEGRLTDGKGRVVNFKNTIIILTSNIGSQFVEKMESIGFSNNSKKTDYANMKDKVMEALKDSFRPEFLNRLDEIIVFDVLSEEAIKEIVNLRIKVVRDRLALKGIDLEINEEALSYLAKEGYNPHYGARPLNRLIQNKILNPVASYIISNGVKKGDIVSVSVKENGLLIETKKGPAIGRASKIKSSISVQSKSNVL</sequence>
<dbReference type="PANTHER" id="PTHR11638">
    <property type="entry name" value="ATP-DEPENDENT CLP PROTEASE"/>
    <property type="match status" value="1"/>
</dbReference>
<dbReference type="GO" id="GO:0034605">
    <property type="term" value="P:cellular response to heat"/>
    <property type="evidence" value="ECO:0007669"/>
    <property type="project" value="TreeGrafter"/>
</dbReference>
<dbReference type="PROSITE" id="PS00870">
    <property type="entry name" value="CLPAB_1"/>
    <property type="match status" value="1"/>
</dbReference>
<dbReference type="FunFam" id="3.40.50.300:FF:000025">
    <property type="entry name" value="ATP-dependent Clp protease subunit"/>
    <property type="match status" value="1"/>
</dbReference>
<dbReference type="InterPro" id="IPR027417">
    <property type="entry name" value="P-loop_NTPase"/>
</dbReference>
<dbReference type="CDD" id="cd00009">
    <property type="entry name" value="AAA"/>
    <property type="match status" value="1"/>
</dbReference>
<evidence type="ECO:0000256" key="7">
    <source>
        <dbReference type="PROSITE-ProRule" id="PRU01251"/>
    </source>
</evidence>
<dbReference type="SMART" id="SM01086">
    <property type="entry name" value="ClpB_D2-small"/>
    <property type="match status" value="1"/>
</dbReference>
<dbReference type="Gene3D" id="3.40.50.300">
    <property type="entry name" value="P-loop containing nucleotide triphosphate hydrolases"/>
    <property type="match status" value="3"/>
</dbReference>
<keyword evidence="5 8" id="KW-0143">Chaperone</keyword>
<dbReference type="InterPro" id="IPR001270">
    <property type="entry name" value="ClpA/B"/>
</dbReference>
<evidence type="ECO:0000259" key="10">
    <source>
        <dbReference type="PROSITE" id="PS51903"/>
    </source>
</evidence>
<evidence type="ECO:0000313" key="12">
    <source>
        <dbReference type="Proteomes" id="UP000178235"/>
    </source>
</evidence>
<dbReference type="PANTHER" id="PTHR11638:SF18">
    <property type="entry name" value="HEAT SHOCK PROTEIN 104"/>
    <property type="match status" value="1"/>
</dbReference>
<dbReference type="InterPro" id="IPR003593">
    <property type="entry name" value="AAA+_ATPase"/>
</dbReference>
<evidence type="ECO:0000256" key="6">
    <source>
        <dbReference type="ARBA" id="ARBA00026057"/>
    </source>
</evidence>
<dbReference type="InterPro" id="IPR041546">
    <property type="entry name" value="ClpA/ClpB_AAA_lid"/>
</dbReference>
<dbReference type="AlphaFoldDB" id="A0A1F6VE65"/>
<dbReference type="Pfam" id="PF00004">
    <property type="entry name" value="AAA"/>
    <property type="match status" value="1"/>
</dbReference>
<name>A0A1F6VE65_9BACT</name>
<dbReference type="InterPro" id="IPR003959">
    <property type="entry name" value="ATPase_AAA_core"/>
</dbReference>
<comment type="similarity">
    <text evidence="1 8">Belongs to the ClpA/ClpB family.</text>
</comment>
<keyword evidence="3 8" id="KW-0547">Nucleotide-binding</keyword>
<comment type="caution">
    <text evidence="11">The sequence shown here is derived from an EMBL/GenBank/DDBJ whole genome shotgun (WGS) entry which is preliminary data.</text>
</comment>
<dbReference type="SUPFAM" id="SSF81923">
    <property type="entry name" value="Double Clp-N motif"/>
    <property type="match status" value="1"/>
</dbReference>
<dbReference type="GO" id="GO:0005524">
    <property type="term" value="F:ATP binding"/>
    <property type="evidence" value="ECO:0007669"/>
    <property type="project" value="UniProtKB-KW"/>
</dbReference>
<dbReference type="FunFam" id="3.40.50.300:FF:000010">
    <property type="entry name" value="Chaperone clpB 1, putative"/>
    <property type="match status" value="1"/>
</dbReference>
<evidence type="ECO:0000256" key="1">
    <source>
        <dbReference type="ARBA" id="ARBA00008675"/>
    </source>
</evidence>
<organism evidence="11 12">
    <name type="scientific">Candidatus Nomurabacteria bacterium RIFCSPHIGHO2_01_FULL_42_15</name>
    <dbReference type="NCBI Taxonomy" id="1801742"/>
    <lineage>
        <taxon>Bacteria</taxon>
        <taxon>Candidatus Nomuraibacteriota</taxon>
    </lineage>
</organism>
<keyword evidence="9" id="KW-0175">Coiled coil</keyword>
<dbReference type="InterPro" id="IPR018368">
    <property type="entry name" value="ClpA/B_CS1"/>
</dbReference>
<dbReference type="InterPro" id="IPR019489">
    <property type="entry name" value="Clp_ATPase_C"/>
</dbReference>
<dbReference type="InterPro" id="IPR028299">
    <property type="entry name" value="ClpA/B_CS2"/>
</dbReference>
<evidence type="ECO:0000313" key="11">
    <source>
        <dbReference type="EMBL" id="OGI67846.1"/>
    </source>
</evidence>
<feature type="domain" description="Clp R" evidence="10">
    <location>
        <begin position="4"/>
        <end position="149"/>
    </location>
</feature>
<dbReference type="InterPro" id="IPR036628">
    <property type="entry name" value="Clp_N_dom_sf"/>
</dbReference>
<dbReference type="Pfam" id="PF07724">
    <property type="entry name" value="AAA_2"/>
    <property type="match status" value="1"/>
</dbReference>
<dbReference type="PROSITE" id="PS51903">
    <property type="entry name" value="CLP_R"/>
    <property type="match status" value="1"/>
</dbReference>
<dbReference type="Pfam" id="PF10431">
    <property type="entry name" value="ClpB_D2-small"/>
    <property type="match status" value="1"/>
</dbReference>
<dbReference type="GO" id="GO:0016887">
    <property type="term" value="F:ATP hydrolysis activity"/>
    <property type="evidence" value="ECO:0007669"/>
    <property type="project" value="InterPro"/>
</dbReference>
<gene>
    <name evidence="11" type="ORF">A2738_03110</name>
</gene>
<keyword evidence="4 8" id="KW-0067">ATP-binding</keyword>
<evidence type="ECO:0000256" key="2">
    <source>
        <dbReference type="ARBA" id="ARBA00022737"/>
    </source>
</evidence>
<protein>
    <submittedName>
        <fullName evidence="11">ATP-dependent chaperone ClpB</fullName>
    </submittedName>
</protein>
<dbReference type="Gene3D" id="1.10.8.60">
    <property type="match status" value="1"/>
</dbReference>
<dbReference type="InterPro" id="IPR004176">
    <property type="entry name" value="Clp_R_N"/>
</dbReference>
<dbReference type="Gene3D" id="1.10.1780.10">
    <property type="entry name" value="Clp, N-terminal domain"/>
    <property type="match status" value="1"/>
</dbReference>
<feature type="coiled-coil region" evidence="9">
    <location>
        <begin position="414"/>
        <end position="592"/>
    </location>
</feature>
<dbReference type="PRINTS" id="PR00300">
    <property type="entry name" value="CLPPROTEASEA"/>
</dbReference>
<evidence type="ECO:0000256" key="5">
    <source>
        <dbReference type="ARBA" id="ARBA00023186"/>
    </source>
</evidence>
<keyword evidence="2 7" id="KW-0677">Repeat</keyword>
<evidence type="ECO:0000256" key="8">
    <source>
        <dbReference type="RuleBase" id="RU004432"/>
    </source>
</evidence>
<dbReference type="EMBL" id="MFTS01000008">
    <property type="protein sequence ID" value="OGI67846.1"/>
    <property type="molecule type" value="Genomic_DNA"/>
</dbReference>
<comment type="subunit">
    <text evidence="6">Homohexamer. The oligomerization is ATP-dependent.</text>
</comment>
<evidence type="ECO:0000256" key="4">
    <source>
        <dbReference type="ARBA" id="ARBA00022840"/>
    </source>
</evidence>
<dbReference type="FunFam" id="3.40.50.300:FF:000120">
    <property type="entry name" value="ATP-dependent chaperone ClpB"/>
    <property type="match status" value="1"/>
</dbReference>
<dbReference type="CDD" id="cd19499">
    <property type="entry name" value="RecA-like_ClpB_Hsp104-like"/>
    <property type="match status" value="1"/>
</dbReference>
<dbReference type="Proteomes" id="UP000178235">
    <property type="component" value="Unassembled WGS sequence"/>
</dbReference>
<dbReference type="InterPro" id="IPR050130">
    <property type="entry name" value="ClpA_ClpB"/>
</dbReference>
<dbReference type="PROSITE" id="PS00871">
    <property type="entry name" value="CLPAB_2"/>
    <property type="match status" value="1"/>
</dbReference>
<dbReference type="SUPFAM" id="SSF52540">
    <property type="entry name" value="P-loop containing nucleoside triphosphate hydrolases"/>
    <property type="match status" value="2"/>
</dbReference>
<evidence type="ECO:0000256" key="9">
    <source>
        <dbReference type="SAM" id="Coils"/>
    </source>
</evidence>
<proteinExistence type="inferred from homology"/>
<evidence type="ECO:0000256" key="3">
    <source>
        <dbReference type="ARBA" id="ARBA00022741"/>
    </source>
</evidence>
<accession>A0A1F6VE65</accession>
<reference evidence="11 12" key="1">
    <citation type="journal article" date="2016" name="Nat. Commun.">
        <title>Thousands of microbial genomes shed light on interconnected biogeochemical processes in an aquifer system.</title>
        <authorList>
            <person name="Anantharaman K."/>
            <person name="Brown C.T."/>
            <person name="Hug L.A."/>
            <person name="Sharon I."/>
            <person name="Castelle C.J."/>
            <person name="Probst A.J."/>
            <person name="Thomas B.C."/>
            <person name="Singh A."/>
            <person name="Wilkins M.J."/>
            <person name="Karaoz U."/>
            <person name="Brodie E.L."/>
            <person name="Williams K.H."/>
            <person name="Hubbard S.S."/>
            <person name="Banfield J.F."/>
        </authorList>
    </citation>
    <scope>NUCLEOTIDE SEQUENCE [LARGE SCALE GENOMIC DNA]</scope>
</reference>
<dbReference type="Pfam" id="PF02861">
    <property type="entry name" value="Clp_N"/>
    <property type="match status" value="1"/>
</dbReference>
<dbReference type="GO" id="GO:0005737">
    <property type="term" value="C:cytoplasm"/>
    <property type="evidence" value="ECO:0007669"/>
    <property type="project" value="TreeGrafter"/>
</dbReference>
<dbReference type="SMART" id="SM00382">
    <property type="entry name" value="AAA"/>
    <property type="match status" value="2"/>
</dbReference>